<keyword evidence="1" id="KW-0812">Transmembrane</keyword>
<reference evidence="2 3" key="1">
    <citation type="submission" date="2016-10" db="EMBL/GenBank/DDBJ databases">
        <title>The genome sequence of Colletotrichum fioriniae PJ7.</title>
        <authorList>
            <person name="Baroncelli R."/>
        </authorList>
    </citation>
    <scope>NUCLEOTIDE SEQUENCE [LARGE SCALE GENOMIC DNA]</scope>
    <source>
        <strain evidence="2">Col 31</strain>
    </source>
</reference>
<protein>
    <submittedName>
        <fullName evidence="2">Uncharacterized protein</fullName>
    </submittedName>
</protein>
<dbReference type="EMBL" id="MLGG01000001">
    <property type="protein sequence ID" value="KAK1468811.1"/>
    <property type="molecule type" value="Genomic_DNA"/>
</dbReference>
<keyword evidence="3" id="KW-1185">Reference proteome</keyword>
<dbReference type="AlphaFoldDB" id="A0AAI9V1F0"/>
<sequence>MWDPEGLGSSRQQLQCESTNNIPWRPVHHRNQYQEENEKVGLFLVCIQFYLILLHLQVIHF</sequence>
<accession>A0AAI9V1F0</accession>
<evidence type="ECO:0000313" key="2">
    <source>
        <dbReference type="EMBL" id="KAK1468811.1"/>
    </source>
</evidence>
<name>A0AAI9V1F0_9PEZI</name>
<comment type="caution">
    <text evidence="2">The sequence shown here is derived from an EMBL/GenBank/DDBJ whole genome shotgun (WGS) entry which is preliminary data.</text>
</comment>
<keyword evidence="1" id="KW-1133">Transmembrane helix</keyword>
<dbReference type="Proteomes" id="UP001239795">
    <property type="component" value="Unassembled WGS sequence"/>
</dbReference>
<evidence type="ECO:0000256" key="1">
    <source>
        <dbReference type="SAM" id="Phobius"/>
    </source>
</evidence>
<gene>
    <name evidence="2" type="ORF">CMEL01_00578</name>
</gene>
<keyword evidence="1" id="KW-0472">Membrane</keyword>
<evidence type="ECO:0000313" key="3">
    <source>
        <dbReference type="Proteomes" id="UP001239795"/>
    </source>
</evidence>
<proteinExistence type="predicted"/>
<organism evidence="2 3">
    <name type="scientific">Colletotrichum melonis</name>
    <dbReference type="NCBI Taxonomy" id="1209925"/>
    <lineage>
        <taxon>Eukaryota</taxon>
        <taxon>Fungi</taxon>
        <taxon>Dikarya</taxon>
        <taxon>Ascomycota</taxon>
        <taxon>Pezizomycotina</taxon>
        <taxon>Sordariomycetes</taxon>
        <taxon>Hypocreomycetidae</taxon>
        <taxon>Glomerellales</taxon>
        <taxon>Glomerellaceae</taxon>
        <taxon>Colletotrichum</taxon>
        <taxon>Colletotrichum acutatum species complex</taxon>
    </lineage>
</organism>
<feature type="transmembrane region" description="Helical" evidence="1">
    <location>
        <begin position="40"/>
        <end position="59"/>
    </location>
</feature>